<gene>
    <name evidence="1" type="ORF">DXT99_20435</name>
</gene>
<proteinExistence type="predicted"/>
<keyword evidence="2" id="KW-1185">Reference proteome</keyword>
<protein>
    <submittedName>
        <fullName evidence="1">Uncharacterized protein</fullName>
    </submittedName>
</protein>
<dbReference type="Proteomes" id="UP000256708">
    <property type="component" value="Unassembled WGS sequence"/>
</dbReference>
<comment type="caution">
    <text evidence="1">The sequence shown here is derived from an EMBL/GenBank/DDBJ whole genome shotgun (WGS) entry which is preliminary data.</text>
</comment>
<dbReference type="AlphaFoldDB" id="A0A3D8L767"/>
<evidence type="ECO:0000313" key="1">
    <source>
        <dbReference type="EMBL" id="RDV13248.1"/>
    </source>
</evidence>
<name>A0A3D8L767_9BACT</name>
<accession>A0A3D8L767</accession>
<evidence type="ECO:0000313" key="2">
    <source>
        <dbReference type="Proteomes" id="UP000256708"/>
    </source>
</evidence>
<reference evidence="2" key="1">
    <citation type="submission" date="2018-08" db="EMBL/GenBank/DDBJ databases">
        <authorList>
            <person name="Liu Z.-W."/>
            <person name="Du Z.-J."/>
        </authorList>
    </citation>
    <scope>NUCLEOTIDE SEQUENCE [LARGE SCALE GENOMIC DNA]</scope>
    <source>
        <strain evidence="2">H4X</strain>
    </source>
</reference>
<dbReference type="EMBL" id="QRGR01000026">
    <property type="protein sequence ID" value="RDV13248.1"/>
    <property type="molecule type" value="Genomic_DNA"/>
</dbReference>
<sequence>MIMKANVQHHDFFGAAAADISDNTDLQKFLESKKVDTTRYEAVGAGFYGGHEGSFSGFIICKDKQKSTEDRDHIIRLSFEEAITKDEFFSLFKRFEVLIASKDGGYGIAEVNGELVISRDEA</sequence>
<organism evidence="1 2">
    <name type="scientific">Pontibacter diazotrophicus</name>
    <dbReference type="NCBI Taxonomy" id="1400979"/>
    <lineage>
        <taxon>Bacteria</taxon>
        <taxon>Pseudomonadati</taxon>
        <taxon>Bacteroidota</taxon>
        <taxon>Cytophagia</taxon>
        <taxon>Cytophagales</taxon>
        <taxon>Hymenobacteraceae</taxon>
        <taxon>Pontibacter</taxon>
    </lineage>
</organism>